<organism evidence="2 3">
    <name type="scientific">Salibacterium lacus</name>
    <dbReference type="NCBI Taxonomy" id="1898109"/>
    <lineage>
        <taxon>Bacteria</taxon>
        <taxon>Bacillati</taxon>
        <taxon>Bacillota</taxon>
        <taxon>Bacilli</taxon>
        <taxon>Bacillales</taxon>
        <taxon>Bacillaceae</taxon>
    </lineage>
</organism>
<dbReference type="Pfam" id="PF01381">
    <property type="entry name" value="HTH_3"/>
    <property type="match status" value="1"/>
</dbReference>
<dbReference type="PROSITE" id="PS50943">
    <property type="entry name" value="HTH_CROC1"/>
    <property type="match status" value="1"/>
</dbReference>
<sequence length="61" mass="7409">MKVRHIYHIRRKEKKIPMEKVANYIGCSQSMVSRYETGDCAFSDFKLKKYKEYIDNYNPKK</sequence>
<dbReference type="SUPFAM" id="SSF47413">
    <property type="entry name" value="lambda repressor-like DNA-binding domains"/>
    <property type="match status" value="1"/>
</dbReference>
<reference evidence="3" key="1">
    <citation type="journal article" date="2019" name="Int. J. Syst. Evol. Microbiol.">
        <title>The Global Catalogue of Microorganisms (GCM) 10K type strain sequencing project: providing services to taxonomists for standard genome sequencing and annotation.</title>
        <authorList>
            <consortium name="The Broad Institute Genomics Platform"/>
            <consortium name="The Broad Institute Genome Sequencing Center for Infectious Disease"/>
            <person name="Wu L."/>
            <person name="Ma J."/>
        </authorList>
    </citation>
    <scope>NUCLEOTIDE SEQUENCE [LARGE SCALE GENOMIC DNA]</scope>
    <source>
        <strain evidence="3">KCTC 33792</strain>
    </source>
</reference>
<dbReference type="CDD" id="cd00093">
    <property type="entry name" value="HTH_XRE"/>
    <property type="match status" value="1"/>
</dbReference>
<accession>A0ABW5SZ76</accession>
<dbReference type="RefSeq" id="WP_380711231.1">
    <property type="nucleotide sequence ID" value="NZ_JBHUML010000002.1"/>
</dbReference>
<dbReference type="Gene3D" id="1.10.260.40">
    <property type="entry name" value="lambda repressor-like DNA-binding domains"/>
    <property type="match status" value="1"/>
</dbReference>
<gene>
    <name evidence="2" type="ORF">ACFSUB_00475</name>
</gene>
<dbReference type="EMBL" id="JBHUML010000002">
    <property type="protein sequence ID" value="MFD2703925.1"/>
    <property type="molecule type" value="Genomic_DNA"/>
</dbReference>
<evidence type="ECO:0000313" key="3">
    <source>
        <dbReference type="Proteomes" id="UP001597520"/>
    </source>
</evidence>
<dbReference type="InterPro" id="IPR001387">
    <property type="entry name" value="Cro/C1-type_HTH"/>
</dbReference>
<dbReference type="InterPro" id="IPR010982">
    <property type="entry name" value="Lambda_DNA-bd_dom_sf"/>
</dbReference>
<evidence type="ECO:0000259" key="1">
    <source>
        <dbReference type="PROSITE" id="PS50943"/>
    </source>
</evidence>
<proteinExistence type="predicted"/>
<feature type="domain" description="HTH cro/C1-type" evidence="1">
    <location>
        <begin position="11"/>
        <end position="38"/>
    </location>
</feature>
<evidence type="ECO:0000313" key="2">
    <source>
        <dbReference type="EMBL" id="MFD2703925.1"/>
    </source>
</evidence>
<protein>
    <submittedName>
        <fullName evidence="2">Helix-turn-helix domain-containing protein</fullName>
    </submittedName>
</protein>
<comment type="caution">
    <text evidence="2">The sequence shown here is derived from an EMBL/GenBank/DDBJ whole genome shotgun (WGS) entry which is preliminary data.</text>
</comment>
<keyword evidence="3" id="KW-1185">Reference proteome</keyword>
<dbReference type="Proteomes" id="UP001597520">
    <property type="component" value="Unassembled WGS sequence"/>
</dbReference>
<name>A0ABW5SZ76_9BACI</name>